<reference evidence="2" key="1">
    <citation type="submission" date="2021-12" db="EMBL/GenBank/DDBJ databases">
        <authorList>
            <person name="King R."/>
        </authorList>
    </citation>
    <scope>NUCLEOTIDE SEQUENCE</scope>
</reference>
<dbReference type="Proteomes" id="UP001153292">
    <property type="component" value="Chromosome 2"/>
</dbReference>
<keyword evidence="3" id="KW-1185">Reference proteome</keyword>
<proteinExistence type="predicted"/>
<evidence type="ECO:0000313" key="3">
    <source>
        <dbReference type="Proteomes" id="UP001153292"/>
    </source>
</evidence>
<organism evidence="2 3">
    <name type="scientific">Chilo suppressalis</name>
    <name type="common">Asiatic rice borer moth</name>
    <dbReference type="NCBI Taxonomy" id="168631"/>
    <lineage>
        <taxon>Eukaryota</taxon>
        <taxon>Metazoa</taxon>
        <taxon>Ecdysozoa</taxon>
        <taxon>Arthropoda</taxon>
        <taxon>Hexapoda</taxon>
        <taxon>Insecta</taxon>
        <taxon>Pterygota</taxon>
        <taxon>Neoptera</taxon>
        <taxon>Endopterygota</taxon>
        <taxon>Lepidoptera</taxon>
        <taxon>Glossata</taxon>
        <taxon>Ditrysia</taxon>
        <taxon>Pyraloidea</taxon>
        <taxon>Crambidae</taxon>
        <taxon>Crambinae</taxon>
        <taxon>Chilo</taxon>
    </lineage>
</organism>
<name>A0ABN8B4R6_CHISP</name>
<gene>
    <name evidence="2" type="ORF">CHILSU_LOCUS5057</name>
</gene>
<accession>A0ABN8B4R6</accession>
<dbReference type="EMBL" id="OU963895">
    <property type="protein sequence ID" value="CAH0401818.1"/>
    <property type="molecule type" value="Genomic_DNA"/>
</dbReference>
<protein>
    <recommendedName>
        <fullName evidence="4">Zinc finger PHD-type domain-containing protein</fullName>
    </recommendedName>
</protein>
<evidence type="ECO:0008006" key="4">
    <source>
        <dbReference type="Google" id="ProtNLM"/>
    </source>
</evidence>
<sequence length="174" mass="19625">MFTCAGCNSEARDDIFKDFDIDCAGITETGYRKLGDRKGNWKCPTCKTNNNNSKLHVQPAPSSPTPVSLESIMLEIKKLSQNMASLSDLPQDIKIIKDEIQELKLSLEFTQDSVKVCNDQISDIDKRLKNVESSKEDSPVLHQRIEYLESALKQKDQMDRLSNVEVKGVPFKDS</sequence>
<keyword evidence="1" id="KW-0175">Coiled coil</keyword>
<evidence type="ECO:0000313" key="2">
    <source>
        <dbReference type="EMBL" id="CAH0401818.1"/>
    </source>
</evidence>
<evidence type="ECO:0000256" key="1">
    <source>
        <dbReference type="SAM" id="Coils"/>
    </source>
</evidence>
<feature type="coiled-coil region" evidence="1">
    <location>
        <begin position="69"/>
        <end position="113"/>
    </location>
</feature>